<dbReference type="InterPro" id="IPR013083">
    <property type="entry name" value="Znf_RING/FYVE/PHD"/>
</dbReference>
<dbReference type="SMART" id="SM00175">
    <property type="entry name" value="RAB"/>
    <property type="match status" value="1"/>
</dbReference>
<evidence type="ECO:0000256" key="1">
    <source>
        <dbReference type="ARBA" id="ARBA00022741"/>
    </source>
</evidence>
<dbReference type="GO" id="GO:0005525">
    <property type="term" value="F:GTP binding"/>
    <property type="evidence" value="ECO:0007669"/>
    <property type="project" value="UniProtKB-KW"/>
</dbReference>
<dbReference type="Proteomes" id="UP000789831">
    <property type="component" value="Unassembled WGS sequence"/>
</dbReference>
<dbReference type="AlphaFoldDB" id="A0A9N8WB55"/>
<dbReference type="SUPFAM" id="SSF57850">
    <property type="entry name" value="RING/U-box"/>
    <property type="match status" value="1"/>
</dbReference>
<dbReference type="SUPFAM" id="SSF52540">
    <property type="entry name" value="P-loop containing nucleoside triphosphate hydrolases"/>
    <property type="match status" value="1"/>
</dbReference>
<organism evidence="3 4">
    <name type="scientific">Ambispora gerdemannii</name>
    <dbReference type="NCBI Taxonomy" id="144530"/>
    <lineage>
        <taxon>Eukaryota</taxon>
        <taxon>Fungi</taxon>
        <taxon>Fungi incertae sedis</taxon>
        <taxon>Mucoromycota</taxon>
        <taxon>Glomeromycotina</taxon>
        <taxon>Glomeromycetes</taxon>
        <taxon>Archaeosporales</taxon>
        <taxon>Ambisporaceae</taxon>
        <taxon>Ambispora</taxon>
    </lineage>
</organism>
<dbReference type="Gene3D" id="3.30.40.10">
    <property type="entry name" value="Zinc/RING finger domain, C3HC4 (zinc finger)"/>
    <property type="match status" value="1"/>
</dbReference>
<dbReference type="PRINTS" id="PR00449">
    <property type="entry name" value="RASTRNSFRMNG"/>
</dbReference>
<dbReference type="PROSITE" id="PS51419">
    <property type="entry name" value="RAB"/>
    <property type="match status" value="1"/>
</dbReference>
<evidence type="ECO:0000313" key="4">
    <source>
        <dbReference type="Proteomes" id="UP000789831"/>
    </source>
</evidence>
<keyword evidence="4" id="KW-1185">Reference proteome</keyword>
<evidence type="ECO:0000313" key="3">
    <source>
        <dbReference type="EMBL" id="CAG8477303.1"/>
    </source>
</evidence>
<dbReference type="InterPro" id="IPR001806">
    <property type="entry name" value="Small_GTPase"/>
</dbReference>
<dbReference type="GO" id="GO:0003924">
    <property type="term" value="F:GTPase activity"/>
    <property type="evidence" value="ECO:0007669"/>
    <property type="project" value="InterPro"/>
</dbReference>
<proteinExistence type="predicted"/>
<sequence>MSQSQHGDFASSASSTSFKKVKHQGLNIDISIHRPKLLIQLEKEGIRTAEDQAARIVERLASPEHLYALKFLLENPIGYITSKDVLIDALLALTTPEKPKYFFKAAGISFGSEDVQGVWEHMRKACTFKYPIGAWYIDWRLVLFIQHTLDDWCKPELSVVTKKYAERILLEHLWFHAQNECAENAKVSSTQNKFEEISRKVLKSMESTTRFLTELLEIEPITSPGTLLFGVLDLVQNLVDKTNESSTIAIGYFLAVRSLDTAQTSFIRFKAIEVLLHIQCACPEMFFDIEQQFDDYIDKNDQDKSSTSLTRLRNLFEYTRAKVQYDYEILHSLIHNNPAEIQLDNVTEVNVQTKGKAPIENKEAISEINHSEILGLVSQGMTCSVEHEPSSDLWFLECGHTITRINLPKLRKMMCPVCRDPIKEEKCLFLPQHNIYNAIYSRFIQAETIDLTPDVSETRNKEDSSDDDIVTLKKENAKKAFSKNKKNGMSVYKLVDIVTLKKKTKKAFSQLQNERGSASGGTETAFLRTESATSPPKMIGLELYKIVVLGVKDSGKNYSLVLFYRKTDCTYKAVLAKSLCRWVYLILSALQQYSKILTSVSHSSDYISTECDCVETFRIKSHRVVIDDQPCILEILGIAVEAEYPNLCDKLIRDGDGFLLVYSITSRITFEQIGQFMHQITRVKEDNLSIMLVGNNCTKITEREVSREEGMNLARFCNCGFIESCPGTGVNVERAFYNVARMIRASRSMRY</sequence>
<accession>A0A9N8WB55</accession>
<protein>
    <submittedName>
        <fullName evidence="3">200_t:CDS:1</fullName>
    </submittedName>
</protein>
<dbReference type="PROSITE" id="PS51421">
    <property type="entry name" value="RAS"/>
    <property type="match status" value="1"/>
</dbReference>
<dbReference type="EMBL" id="CAJVPL010000275">
    <property type="protein sequence ID" value="CAG8477303.1"/>
    <property type="molecule type" value="Genomic_DNA"/>
</dbReference>
<dbReference type="Pfam" id="PF00071">
    <property type="entry name" value="Ras"/>
    <property type="match status" value="1"/>
</dbReference>
<dbReference type="OrthoDB" id="5976022at2759"/>
<gene>
    <name evidence="3" type="ORF">AGERDE_LOCUS3048</name>
</gene>
<name>A0A9N8WB55_9GLOM</name>
<dbReference type="InterPro" id="IPR027417">
    <property type="entry name" value="P-loop_NTPase"/>
</dbReference>
<reference evidence="3" key="1">
    <citation type="submission" date="2021-06" db="EMBL/GenBank/DDBJ databases">
        <authorList>
            <person name="Kallberg Y."/>
            <person name="Tangrot J."/>
            <person name="Rosling A."/>
        </authorList>
    </citation>
    <scope>NUCLEOTIDE SEQUENCE</scope>
    <source>
        <strain evidence="3">MT106</strain>
    </source>
</reference>
<dbReference type="GO" id="GO:0016020">
    <property type="term" value="C:membrane"/>
    <property type="evidence" value="ECO:0007669"/>
    <property type="project" value="InterPro"/>
</dbReference>
<dbReference type="GO" id="GO:0007165">
    <property type="term" value="P:signal transduction"/>
    <property type="evidence" value="ECO:0007669"/>
    <property type="project" value="InterPro"/>
</dbReference>
<dbReference type="Gene3D" id="3.40.50.300">
    <property type="entry name" value="P-loop containing nucleotide triphosphate hydrolases"/>
    <property type="match status" value="1"/>
</dbReference>
<keyword evidence="1" id="KW-0547">Nucleotide-binding</keyword>
<evidence type="ECO:0000256" key="2">
    <source>
        <dbReference type="ARBA" id="ARBA00023134"/>
    </source>
</evidence>
<dbReference type="PANTHER" id="PTHR24070">
    <property type="entry name" value="RAS, DI-RAS, AND RHEB FAMILY MEMBERS OF SMALL GTPASE SUPERFAMILY"/>
    <property type="match status" value="1"/>
</dbReference>
<dbReference type="SMART" id="SM00173">
    <property type="entry name" value="RAS"/>
    <property type="match status" value="1"/>
</dbReference>
<keyword evidence="2" id="KW-0342">GTP-binding</keyword>
<dbReference type="InterPro" id="IPR020849">
    <property type="entry name" value="Small_GTPase_Ras-type"/>
</dbReference>
<comment type="caution">
    <text evidence="3">The sequence shown here is derived from an EMBL/GenBank/DDBJ whole genome shotgun (WGS) entry which is preliminary data.</text>
</comment>